<dbReference type="Proteomes" id="UP000730481">
    <property type="component" value="Unassembled WGS sequence"/>
</dbReference>
<gene>
    <name evidence="1" type="ORF">FBEOM_4743</name>
</gene>
<keyword evidence="2" id="KW-1185">Reference proteome</keyword>
<accession>A0A9P5AM51</accession>
<comment type="caution">
    <text evidence="1">The sequence shown here is derived from an EMBL/GenBank/DDBJ whole genome shotgun (WGS) entry which is preliminary data.</text>
</comment>
<evidence type="ECO:0000313" key="1">
    <source>
        <dbReference type="EMBL" id="KAF4341270.1"/>
    </source>
</evidence>
<name>A0A9P5AM51_9HYPO</name>
<dbReference type="AlphaFoldDB" id="A0A9P5AM51"/>
<dbReference type="EMBL" id="PVQB02000198">
    <property type="protein sequence ID" value="KAF4341270.1"/>
    <property type="molecule type" value="Genomic_DNA"/>
</dbReference>
<organism evidence="1 2">
    <name type="scientific">Fusarium beomiforme</name>
    <dbReference type="NCBI Taxonomy" id="44412"/>
    <lineage>
        <taxon>Eukaryota</taxon>
        <taxon>Fungi</taxon>
        <taxon>Dikarya</taxon>
        <taxon>Ascomycota</taxon>
        <taxon>Pezizomycotina</taxon>
        <taxon>Sordariomycetes</taxon>
        <taxon>Hypocreomycetidae</taxon>
        <taxon>Hypocreales</taxon>
        <taxon>Nectriaceae</taxon>
        <taxon>Fusarium</taxon>
        <taxon>Fusarium burgessii species complex</taxon>
    </lineage>
</organism>
<sequence length="273" mass="30340">MRSRAIPKADGGFANTGGIGLSSALRHGTLATSLVAVVTAGGAYGYSIQKRVSIVDKDLITRFRTVPEKFQKSRSVSEVVNAKQHIYDSDSRFITLDIPAQHRDVSDEVLLAKFVKGYFGGAVIRPERVALSTIGLTLVNFSKSGPAPRKLWSGTELPEVFLPPLNTILYGVFQVLETQIGVKTAPNRTESHVDFGFGSDSDVFAGVHRFVVVRTKEDQREEPTVQIHYESMTCNPIQNKPLRPRILFKFHELYADLLFRDGISEIKQWMSQS</sequence>
<dbReference type="OrthoDB" id="3354680at2759"/>
<reference evidence="1" key="2">
    <citation type="submission" date="2020-02" db="EMBL/GenBank/DDBJ databases">
        <title>Identification and distribution of gene clusters putatively required for synthesis of sphingolipid metabolism inhibitors in phylogenetically diverse species of the filamentous fungus Fusarium.</title>
        <authorList>
            <person name="Kim H.-S."/>
            <person name="Busman M."/>
            <person name="Brown D.W."/>
            <person name="Divon H."/>
            <person name="Uhlig S."/>
            <person name="Proctor R.H."/>
        </authorList>
    </citation>
    <scope>NUCLEOTIDE SEQUENCE</scope>
    <source>
        <strain evidence="1">NRRL 25174</strain>
    </source>
</reference>
<evidence type="ECO:0000313" key="2">
    <source>
        <dbReference type="Proteomes" id="UP000730481"/>
    </source>
</evidence>
<protein>
    <submittedName>
        <fullName evidence="1">Uncharacterized protein</fullName>
    </submittedName>
</protein>
<proteinExistence type="predicted"/>
<reference evidence="1" key="1">
    <citation type="journal article" date="2017" name="Mycologia">
        <title>Fusarium algeriense, sp. nov., a novel toxigenic crown rot pathogen of durum wheat from Algeria is nested in the Fusarium burgessii species complex.</title>
        <authorList>
            <person name="Laraba I."/>
            <person name="Keddad A."/>
            <person name="Boureghda H."/>
            <person name="Abdallah N."/>
            <person name="Vaughan M.M."/>
            <person name="Proctor R.H."/>
            <person name="Busman M."/>
            <person name="O'Donnell K."/>
        </authorList>
    </citation>
    <scope>NUCLEOTIDE SEQUENCE</scope>
    <source>
        <strain evidence="1">NRRL 25174</strain>
    </source>
</reference>